<comment type="caution">
    <text evidence="1">The sequence shown here is derived from an EMBL/GenBank/DDBJ whole genome shotgun (WGS) entry which is preliminary data.</text>
</comment>
<accession>A0A9K3J5Y9</accession>
<gene>
    <name evidence="1" type="ORF">HanXRQr2_Chr04g0152341</name>
</gene>
<reference evidence="1" key="2">
    <citation type="submission" date="2020-06" db="EMBL/GenBank/DDBJ databases">
        <title>Helianthus annuus Genome sequencing and assembly Release 2.</title>
        <authorList>
            <person name="Gouzy J."/>
            <person name="Langlade N."/>
            <person name="Munos S."/>
        </authorList>
    </citation>
    <scope>NUCLEOTIDE SEQUENCE</scope>
    <source>
        <tissue evidence="1">Leaves</tissue>
    </source>
</reference>
<dbReference type="InterPro" id="IPR016035">
    <property type="entry name" value="Acyl_Trfase/lysoPLipase"/>
</dbReference>
<protein>
    <submittedName>
        <fullName evidence="1">Galactolipase</fullName>
        <ecNumber evidence="1">3.1.1.26</ecNumber>
    </submittedName>
</protein>
<dbReference type="Gramene" id="mRNA:HanXRQr2_Chr04g0152341">
    <property type="protein sequence ID" value="CDS:HanXRQr2_Chr04g0152341.1"/>
    <property type="gene ID" value="HanXRQr2_Chr04g0152341"/>
</dbReference>
<dbReference type="Gene3D" id="3.40.1090.10">
    <property type="entry name" value="Cytosolic phospholipase A2 catalytic domain"/>
    <property type="match status" value="1"/>
</dbReference>
<name>A0A9K3J5Y9_HELAN</name>
<dbReference type="EC" id="3.1.1.26" evidence="1"/>
<dbReference type="Proteomes" id="UP000215914">
    <property type="component" value="Unassembled WGS sequence"/>
</dbReference>
<dbReference type="SUPFAM" id="SSF52151">
    <property type="entry name" value="FabD/lysophospholipase-like"/>
    <property type="match status" value="1"/>
</dbReference>
<reference evidence="1" key="1">
    <citation type="journal article" date="2017" name="Nature">
        <title>The sunflower genome provides insights into oil metabolism, flowering and Asterid evolution.</title>
        <authorList>
            <person name="Badouin H."/>
            <person name="Gouzy J."/>
            <person name="Grassa C.J."/>
            <person name="Murat F."/>
            <person name="Staton S.E."/>
            <person name="Cottret L."/>
            <person name="Lelandais-Briere C."/>
            <person name="Owens G.L."/>
            <person name="Carrere S."/>
            <person name="Mayjonade B."/>
            <person name="Legrand L."/>
            <person name="Gill N."/>
            <person name="Kane N.C."/>
            <person name="Bowers J.E."/>
            <person name="Hubner S."/>
            <person name="Bellec A."/>
            <person name="Berard A."/>
            <person name="Berges H."/>
            <person name="Blanchet N."/>
            <person name="Boniface M.C."/>
            <person name="Brunel D."/>
            <person name="Catrice O."/>
            <person name="Chaidir N."/>
            <person name="Claudel C."/>
            <person name="Donnadieu C."/>
            <person name="Faraut T."/>
            <person name="Fievet G."/>
            <person name="Helmstetter N."/>
            <person name="King M."/>
            <person name="Knapp S.J."/>
            <person name="Lai Z."/>
            <person name="Le Paslier M.C."/>
            <person name="Lippi Y."/>
            <person name="Lorenzon L."/>
            <person name="Mandel J.R."/>
            <person name="Marage G."/>
            <person name="Marchand G."/>
            <person name="Marquand E."/>
            <person name="Bret-Mestries E."/>
            <person name="Morien E."/>
            <person name="Nambeesan S."/>
            <person name="Nguyen T."/>
            <person name="Pegot-Espagnet P."/>
            <person name="Pouilly N."/>
            <person name="Raftis F."/>
            <person name="Sallet E."/>
            <person name="Schiex T."/>
            <person name="Thomas J."/>
            <person name="Vandecasteele C."/>
            <person name="Vares D."/>
            <person name="Vear F."/>
            <person name="Vautrin S."/>
            <person name="Crespi M."/>
            <person name="Mangin B."/>
            <person name="Burke J.M."/>
            <person name="Salse J."/>
            <person name="Munos S."/>
            <person name="Vincourt P."/>
            <person name="Rieseberg L.H."/>
            <person name="Langlade N.B."/>
        </authorList>
    </citation>
    <scope>NUCLEOTIDE SEQUENCE</scope>
    <source>
        <tissue evidence="1">Leaves</tissue>
    </source>
</reference>
<evidence type="ECO:0000313" key="2">
    <source>
        <dbReference type="Proteomes" id="UP000215914"/>
    </source>
</evidence>
<keyword evidence="1" id="KW-0378">Hydrolase</keyword>
<dbReference type="PANTHER" id="PTHR32176:SF80">
    <property type="entry name" value="ACYL TRANSFERASE_ACYL HYDROLASE_LYSOPHOSPHOLIPASE-RELATED"/>
    <property type="match status" value="1"/>
</dbReference>
<evidence type="ECO:0000313" key="1">
    <source>
        <dbReference type="EMBL" id="KAF5809028.1"/>
    </source>
</evidence>
<dbReference type="EMBL" id="MNCJ02000319">
    <property type="protein sequence ID" value="KAF5809028.1"/>
    <property type="molecule type" value="Genomic_DNA"/>
</dbReference>
<dbReference type="GO" id="GO:0047714">
    <property type="term" value="F:galactolipase activity"/>
    <property type="evidence" value="ECO:0007669"/>
    <property type="project" value="UniProtKB-EC"/>
</dbReference>
<keyword evidence="2" id="KW-1185">Reference proteome</keyword>
<organism evidence="1 2">
    <name type="scientific">Helianthus annuus</name>
    <name type="common">Common sunflower</name>
    <dbReference type="NCBI Taxonomy" id="4232"/>
    <lineage>
        <taxon>Eukaryota</taxon>
        <taxon>Viridiplantae</taxon>
        <taxon>Streptophyta</taxon>
        <taxon>Embryophyta</taxon>
        <taxon>Tracheophyta</taxon>
        <taxon>Spermatophyta</taxon>
        <taxon>Magnoliopsida</taxon>
        <taxon>eudicotyledons</taxon>
        <taxon>Gunneridae</taxon>
        <taxon>Pentapetalae</taxon>
        <taxon>asterids</taxon>
        <taxon>campanulids</taxon>
        <taxon>Asterales</taxon>
        <taxon>Asteraceae</taxon>
        <taxon>Asteroideae</taxon>
        <taxon>Heliantheae alliance</taxon>
        <taxon>Heliantheae</taxon>
        <taxon>Helianthus</taxon>
    </lineage>
</organism>
<sequence length="99" mass="11103">MDYGRFLVLSLGTGSPEFQEKYDAAKSSSWGVLGWLAGGGSTPLVDVFSHASSDMVDYHISTVFQALHSKENYLRIQVFVDFVYKDLFKLVQTTLFIRA</sequence>
<proteinExistence type="predicted"/>
<dbReference type="AlphaFoldDB" id="A0A9K3J5Y9"/>
<dbReference type="PANTHER" id="PTHR32176">
    <property type="entry name" value="XYLOSE ISOMERASE"/>
    <property type="match status" value="1"/>
</dbReference>